<dbReference type="InterPro" id="IPR007021">
    <property type="entry name" value="DUF659"/>
</dbReference>
<evidence type="ECO:0000256" key="4">
    <source>
        <dbReference type="PROSITE-ProRule" id="PRU00027"/>
    </source>
</evidence>
<evidence type="ECO:0000256" key="3">
    <source>
        <dbReference type="ARBA" id="ARBA00022833"/>
    </source>
</evidence>
<dbReference type="GO" id="GO:0003677">
    <property type="term" value="F:DNA binding"/>
    <property type="evidence" value="ECO:0007669"/>
    <property type="project" value="InterPro"/>
</dbReference>
<dbReference type="PROSITE" id="PS50808">
    <property type="entry name" value="ZF_BED"/>
    <property type="match status" value="1"/>
</dbReference>
<organism evidence="6 7">
    <name type="scientific">Linum tenue</name>
    <dbReference type="NCBI Taxonomy" id="586396"/>
    <lineage>
        <taxon>Eukaryota</taxon>
        <taxon>Viridiplantae</taxon>
        <taxon>Streptophyta</taxon>
        <taxon>Embryophyta</taxon>
        <taxon>Tracheophyta</taxon>
        <taxon>Spermatophyta</taxon>
        <taxon>Magnoliopsida</taxon>
        <taxon>eudicotyledons</taxon>
        <taxon>Gunneridae</taxon>
        <taxon>Pentapetalae</taxon>
        <taxon>rosids</taxon>
        <taxon>fabids</taxon>
        <taxon>Malpighiales</taxon>
        <taxon>Linaceae</taxon>
        <taxon>Linum</taxon>
    </lineage>
</organism>
<proteinExistence type="predicted"/>
<evidence type="ECO:0000313" key="7">
    <source>
        <dbReference type="Proteomes" id="UP001154282"/>
    </source>
</evidence>
<keyword evidence="3" id="KW-0862">Zinc</keyword>
<accession>A0AAV0MMF5</accession>
<dbReference type="PANTHER" id="PTHR32166">
    <property type="entry name" value="OSJNBA0013A04.12 PROTEIN"/>
    <property type="match status" value="1"/>
</dbReference>
<dbReference type="EMBL" id="CAMGYJ010000007">
    <property type="protein sequence ID" value="CAI0447176.1"/>
    <property type="molecule type" value="Genomic_DNA"/>
</dbReference>
<keyword evidence="2 4" id="KW-0863">Zinc-finger</keyword>
<sequence length="548" mass="61976">MEAEGANTASTIDNANSLKRKSDDIGWEYGHLVDPNNKDRVMCNFCKNINSGGINRFKKHIAQVGGGVSKCRSCPNEAKLACLKWLEGTEKKKKDKVVRELGLRDDVQVSSGGQQEDLTCAGSSEPHKLGPIDKWTRAIDPSLSSSASFQQQKINQALFNERTLQVQQYIAKWVYTHAEYARTKSLLSDREAEKEKNGCSIMADAWTDMKRRSIMNIVTHCAEGTSFIKSKDTSAISHTGEVIFELVDNAIEEVGAEHVVQVVTDNASNNMAAKALLLEKRPNIFWSSCATHTINLMLQGIGNIPRFKKIVDQVKAFTIFVYGHHRTLECMRSFTKKREIIRPGVTRFASQFLTLQSLLDKKDSLRKMVVDAKWENIKETSSKKGKEAYDTILSVRFWNGVEQCLKVFEPLVKLLRLVDGDVKPSMGFVYGELLKAKREIKEAFKNEELRYKEVIAIVEKKMRGRLDAPLHLTAYLLNPHYSYADSSIFDNADITTALLTCVEQFYHGCDEDIHDEVVNIEFTKFQRKQGLFGKKMAKNCVNFDYNPG</sequence>
<protein>
    <recommendedName>
        <fullName evidence="5">BED-type domain-containing protein</fullName>
    </recommendedName>
</protein>
<keyword evidence="7" id="KW-1185">Reference proteome</keyword>
<dbReference type="AlphaFoldDB" id="A0AAV0MMF5"/>
<evidence type="ECO:0000256" key="2">
    <source>
        <dbReference type="ARBA" id="ARBA00022771"/>
    </source>
</evidence>
<evidence type="ECO:0000313" key="6">
    <source>
        <dbReference type="EMBL" id="CAI0447176.1"/>
    </source>
</evidence>
<dbReference type="SUPFAM" id="SSF53098">
    <property type="entry name" value="Ribonuclease H-like"/>
    <property type="match status" value="1"/>
</dbReference>
<keyword evidence="1" id="KW-0479">Metal-binding</keyword>
<dbReference type="InterPro" id="IPR012337">
    <property type="entry name" value="RNaseH-like_sf"/>
</dbReference>
<gene>
    <name evidence="6" type="ORF">LITE_LOCUS29308</name>
</gene>
<feature type="domain" description="BED-type" evidence="5">
    <location>
        <begin position="21"/>
        <end position="78"/>
    </location>
</feature>
<dbReference type="GO" id="GO:0008270">
    <property type="term" value="F:zinc ion binding"/>
    <property type="evidence" value="ECO:0007669"/>
    <property type="project" value="UniProtKB-KW"/>
</dbReference>
<dbReference type="InterPro" id="IPR003656">
    <property type="entry name" value="Znf_BED"/>
</dbReference>
<reference evidence="6" key="1">
    <citation type="submission" date="2022-08" db="EMBL/GenBank/DDBJ databases">
        <authorList>
            <person name="Gutierrez-Valencia J."/>
        </authorList>
    </citation>
    <scope>NUCLEOTIDE SEQUENCE</scope>
</reference>
<dbReference type="Proteomes" id="UP001154282">
    <property type="component" value="Unassembled WGS sequence"/>
</dbReference>
<evidence type="ECO:0000256" key="1">
    <source>
        <dbReference type="ARBA" id="ARBA00022723"/>
    </source>
</evidence>
<comment type="caution">
    <text evidence="6">The sequence shown here is derived from an EMBL/GenBank/DDBJ whole genome shotgun (WGS) entry which is preliminary data.</text>
</comment>
<evidence type="ECO:0000259" key="5">
    <source>
        <dbReference type="PROSITE" id="PS50808"/>
    </source>
</evidence>
<dbReference type="Pfam" id="PF04937">
    <property type="entry name" value="DUF659"/>
    <property type="match status" value="1"/>
</dbReference>
<dbReference type="PANTHER" id="PTHR32166:SF74">
    <property type="entry name" value="OS05G0256350 PROTEIN"/>
    <property type="match status" value="1"/>
</dbReference>
<name>A0AAV0MMF5_9ROSI</name>